<dbReference type="RefSeq" id="WP_207855304.1">
    <property type="nucleotide sequence ID" value="NZ_JAFVMG010000023.1"/>
</dbReference>
<evidence type="ECO:0000313" key="2">
    <source>
        <dbReference type="EMBL" id="MBO1329447.1"/>
    </source>
</evidence>
<keyword evidence="1" id="KW-0812">Transmembrane</keyword>
<feature type="transmembrane region" description="Helical" evidence="1">
    <location>
        <begin position="30"/>
        <end position="57"/>
    </location>
</feature>
<evidence type="ECO:0000313" key="3">
    <source>
        <dbReference type="Proteomes" id="UP000664399"/>
    </source>
</evidence>
<name>A0ABS3LPZ8_9PROT</name>
<protein>
    <submittedName>
        <fullName evidence="2">Uncharacterized protein</fullName>
    </submittedName>
</protein>
<dbReference type="Proteomes" id="UP000664399">
    <property type="component" value="Unassembled WGS sequence"/>
</dbReference>
<keyword evidence="1" id="KW-1133">Transmembrane helix</keyword>
<organism evidence="2 3">
    <name type="scientific">Acetobacter suratthaniensis</name>
    <dbReference type="NCBI Taxonomy" id="1502841"/>
    <lineage>
        <taxon>Bacteria</taxon>
        <taxon>Pseudomonadati</taxon>
        <taxon>Pseudomonadota</taxon>
        <taxon>Alphaproteobacteria</taxon>
        <taxon>Acetobacterales</taxon>
        <taxon>Acetobacteraceae</taxon>
        <taxon>Acetobacter</taxon>
    </lineage>
</organism>
<proteinExistence type="predicted"/>
<dbReference type="EMBL" id="JAFVMG010000023">
    <property type="protein sequence ID" value="MBO1329447.1"/>
    <property type="molecule type" value="Genomic_DNA"/>
</dbReference>
<accession>A0ABS3LPZ8</accession>
<sequence>MTPKKPHPVLRALLPPVQTPKHREDRLKALASAFQTAAMSLIGIGIFTPLLTAAYGIRWSHVAVIAVVAGAIEAMSLTFLMFIPYSENKEDSENG</sequence>
<reference evidence="2 3" key="1">
    <citation type="submission" date="2021-03" db="EMBL/GenBank/DDBJ databases">
        <title>The complete genome sequence of Acetobacter suratthaniensis TBRC 1719.</title>
        <authorList>
            <person name="Charoenyingcharoen P."/>
            <person name="Yukphan P."/>
        </authorList>
    </citation>
    <scope>NUCLEOTIDE SEQUENCE [LARGE SCALE GENOMIC DNA]</scope>
    <source>
        <strain evidence="2 3">TBRC 1719</strain>
    </source>
</reference>
<feature type="transmembrane region" description="Helical" evidence="1">
    <location>
        <begin position="63"/>
        <end position="83"/>
    </location>
</feature>
<gene>
    <name evidence="2" type="ORF">J2D75_13315</name>
</gene>
<comment type="caution">
    <text evidence="2">The sequence shown here is derived from an EMBL/GenBank/DDBJ whole genome shotgun (WGS) entry which is preliminary data.</text>
</comment>
<keyword evidence="3" id="KW-1185">Reference proteome</keyword>
<keyword evidence="1" id="KW-0472">Membrane</keyword>
<evidence type="ECO:0000256" key="1">
    <source>
        <dbReference type="SAM" id="Phobius"/>
    </source>
</evidence>